<accession>A0ABT9MG79</accession>
<keyword evidence="2" id="KW-1185">Reference proteome</keyword>
<reference evidence="1 2" key="1">
    <citation type="submission" date="2023-07" db="EMBL/GenBank/DDBJ databases">
        <title>Genomic Encyclopedia of Type Strains, Phase IV (KMG-IV): sequencing the most valuable type-strain genomes for metagenomic binning, comparative biology and taxonomic classification.</title>
        <authorList>
            <person name="Goeker M."/>
        </authorList>
    </citation>
    <scope>NUCLEOTIDE SEQUENCE [LARGE SCALE GENOMIC DNA]</scope>
    <source>
        <strain evidence="1 2">NIO-1023</strain>
    </source>
</reference>
<evidence type="ECO:0000313" key="1">
    <source>
        <dbReference type="EMBL" id="MDP9765604.1"/>
    </source>
</evidence>
<gene>
    <name evidence="1" type="ORF">QO006_003057</name>
</gene>
<organism evidence="1 2">
    <name type="scientific">Deinococcus enclensis</name>
    <dbReference type="NCBI Taxonomy" id="1049582"/>
    <lineage>
        <taxon>Bacteria</taxon>
        <taxon>Thermotogati</taxon>
        <taxon>Deinococcota</taxon>
        <taxon>Deinococci</taxon>
        <taxon>Deinococcales</taxon>
        <taxon>Deinococcaceae</taxon>
        <taxon>Deinococcus</taxon>
    </lineage>
</organism>
<dbReference type="Proteomes" id="UP001232163">
    <property type="component" value="Unassembled WGS sequence"/>
</dbReference>
<dbReference type="RefSeq" id="WP_307467856.1">
    <property type="nucleotide sequence ID" value="NZ_JAURUR010000013.1"/>
</dbReference>
<protein>
    <submittedName>
        <fullName evidence="1">Uncharacterized protein</fullName>
    </submittedName>
</protein>
<sequence length="56" mass="6038">MTILLLMTVLTALLVAFALYSLGSEDRALAREETLRTLRRTARAPGRSAGHPAIGD</sequence>
<proteinExistence type="predicted"/>
<evidence type="ECO:0000313" key="2">
    <source>
        <dbReference type="Proteomes" id="UP001232163"/>
    </source>
</evidence>
<name>A0ABT9MG79_9DEIO</name>
<comment type="caution">
    <text evidence="1">The sequence shown here is derived from an EMBL/GenBank/DDBJ whole genome shotgun (WGS) entry which is preliminary data.</text>
</comment>
<dbReference type="EMBL" id="JAURUR010000013">
    <property type="protein sequence ID" value="MDP9765604.1"/>
    <property type="molecule type" value="Genomic_DNA"/>
</dbReference>